<keyword evidence="3" id="KW-1185">Reference proteome</keyword>
<dbReference type="Pfam" id="PF16021">
    <property type="entry name" value="PDCD7"/>
    <property type="match status" value="1"/>
</dbReference>
<dbReference type="RefSeq" id="XP_049302877.1">
    <property type="nucleotide sequence ID" value="XM_049446920.1"/>
</dbReference>
<accession>A0A034W9L0</accession>
<dbReference type="AlphaFoldDB" id="A0A034W9L0"/>
<evidence type="ECO:0000313" key="4">
    <source>
        <dbReference type="RefSeq" id="XP_049302877.1"/>
    </source>
</evidence>
<dbReference type="OrthoDB" id="2289628at2759"/>
<feature type="region of interest" description="Disordered" evidence="1">
    <location>
        <begin position="79"/>
        <end position="115"/>
    </location>
</feature>
<proteinExistence type="predicted"/>
<gene>
    <name evidence="4" type="primary">LOC125775246</name>
</gene>
<reference evidence="2" key="1">
    <citation type="journal article" date="2014" name="BMC Genomics">
        <title>Characterizing the developmental transcriptome of the oriental fruit fly, Bactrocera dorsalis (Diptera: Tephritidae) through comparative genomic analysis with Drosophila melanogaster utilizing modENCODE datasets.</title>
        <authorList>
            <person name="Geib S.M."/>
            <person name="Calla B."/>
            <person name="Hall B."/>
            <person name="Hou S."/>
            <person name="Manoukis N.C."/>
        </authorList>
    </citation>
    <scope>NUCLEOTIDE SEQUENCE</scope>
    <source>
        <strain evidence="2">Punador</strain>
    </source>
</reference>
<dbReference type="Proteomes" id="UP001652620">
    <property type="component" value="Chromosome 2"/>
</dbReference>
<protein>
    <submittedName>
        <fullName evidence="4">Uncharacterized protein LOC125775246</fullName>
    </submittedName>
</protein>
<feature type="compositionally biased region" description="Polar residues" evidence="1">
    <location>
        <begin position="92"/>
        <end position="115"/>
    </location>
</feature>
<sequence length="261" mass="30897">MSETSETILSISLLKNSIETILTNIEELERIKSDNGDWGIHVNRLKQQTEKLIEKVESAPLEQLTKVLKKRKLKRQRKKYKLKQIKADAKNRTTSQNKKSERISNIQQSNKYPSNPSYVRDISSVKKCHHIRLLKQHDAQRFLRTFDLLKKLHFSRGQNVHNTKEFAEQLRDLRIFWGKILDENNIECTQERHVEDQWNETIFGSAEHSCYDGEQKISDFLRIRRIWDSYLTRSKNGSSIPVGWIFPSENASSEWQQYRII</sequence>
<dbReference type="KEGG" id="bdr:105230871"/>
<evidence type="ECO:0000256" key="1">
    <source>
        <dbReference type="SAM" id="MobiDB-lite"/>
    </source>
</evidence>
<dbReference type="GeneID" id="125775246"/>
<dbReference type="EMBL" id="GAKP01008137">
    <property type="protein sequence ID" value="JAC50815.1"/>
    <property type="molecule type" value="Transcribed_RNA"/>
</dbReference>
<name>A0A034W9L0_BACDO</name>
<dbReference type="OMA" id="WDSYISY"/>
<dbReference type="InterPro" id="IPR031974">
    <property type="entry name" value="PDCD7"/>
</dbReference>
<organism evidence="2">
    <name type="scientific">Bactrocera dorsalis</name>
    <name type="common">Oriental fruit fly</name>
    <name type="synonym">Dacus dorsalis</name>
    <dbReference type="NCBI Taxonomy" id="27457"/>
    <lineage>
        <taxon>Eukaryota</taxon>
        <taxon>Metazoa</taxon>
        <taxon>Ecdysozoa</taxon>
        <taxon>Arthropoda</taxon>
        <taxon>Hexapoda</taxon>
        <taxon>Insecta</taxon>
        <taxon>Pterygota</taxon>
        <taxon>Neoptera</taxon>
        <taxon>Endopterygota</taxon>
        <taxon>Diptera</taxon>
        <taxon>Brachycera</taxon>
        <taxon>Muscomorpha</taxon>
        <taxon>Tephritoidea</taxon>
        <taxon>Tephritidae</taxon>
        <taxon>Bactrocera</taxon>
        <taxon>Bactrocera</taxon>
    </lineage>
</organism>
<evidence type="ECO:0000313" key="2">
    <source>
        <dbReference type="EMBL" id="JAC50815.1"/>
    </source>
</evidence>
<evidence type="ECO:0000313" key="3">
    <source>
        <dbReference type="Proteomes" id="UP001652620"/>
    </source>
</evidence>
<dbReference type="RefSeq" id="XP_011210173.2">
    <property type="nucleotide sequence ID" value="XM_011211871.4"/>
</dbReference>
<reference evidence="3 4" key="2">
    <citation type="submission" date="2025-05" db="UniProtKB">
        <authorList>
            <consortium name="RefSeq"/>
        </authorList>
    </citation>
    <scope>NUCLEOTIDE SEQUENCE [LARGE SCALE GENOMIC DNA]</scope>
    <source>
        <tissue evidence="4">Adult</tissue>
    </source>
</reference>